<evidence type="ECO:0000256" key="13">
    <source>
        <dbReference type="SAM" id="MobiDB-lite"/>
    </source>
</evidence>
<evidence type="ECO:0000256" key="7">
    <source>
        <dbReference type="ARBA" id="ARBA00022801"/>
    </source>
</evidence>
<dbReference type="GO" id="GO:0008081">
    <property type="term" value="F:phosphoric diester hydrolase activity"/>
    <property type="evidence" value="ECO:0007669"/>
    <property type="project" value="TreeGrafter"/>
</dbReference>
<feature type="compositionally biased region" description="Basic residues" evidence="13">
    <location>
        <begin position="623"/>
        <end position="650"/>
    </location>
</feature>
<feature type="compositionally biased region" description="Basic and acidic residues" evidence="13">
    <location>
        <begin position="607"/>
        <end position="622"/>
    </location>
</feature>
<evidence type="ECO:0000256" key="6">
    <source>
        <dbReference type="ARBA" id="ARBA00022692"/>
    </source>
</evidence>
<proteinExistence type="inferred from homology"/>
<dbReference type="RefSeq" id="XP_016765519.1">
    <property type="nucleotide sequence ID" value="XM_016903650.1"/>
</dbReference>
<feature type="chain" id="PRO_5004111017" description="Endopolyphosphatase" evidence="14">
    <location>
        <begin position="20"/>
        <end position="678"/>
    </location>
</feature>
<comment type="catalytic activity">
    <reaction evidence="12">
        <text>[phosphate](n+1) + n H2O = (n+1) phosphate + n H(+)</text>
        <dbReference type="Rhea" id="RHEA:22452"/>
        <dbReference type="Rhea" id="RHEA-COMP:14280"/>
        <dbReference type="ChEBI" id="CHEBI:15377"/>
        <dbReference type="ChEBI" id="CHEBI:15378"/>
        <dbReference type="ChEBI" id="CHEBI:16838"/>
        <dbReference type="ChEBI" id="CHEBI:43474"/>
        <dbReference type="EC" id="3.6.1.10"/>
    </reaction>
</comment>
<evidence type="ECO:0000256" key="8">
    <source>
        <dbReference type="ARBA" id="ARBA00022968"/>
    </source>
</evidence>
<keyword evidence="6" id="KW-0812">Transmembrane</keyword>
<dbReference type="GeneID" id="27900787"/>
<evidence type="ECO:0000256" key="12">
    <source>
        <dbReference type="PIRNR" id="PIRNR027093"/>
    </source>
</evidence>
<dbReference type="EC" id="3.6.1.10" evidence="3 12"/>
<evidence type="ECO:0000256" key="10">
    <source>
        <dbReference type="ARBA" id="ARBA00023136"/>
    </source>
</evidence>
<evidence type="ECO:0000256" key="4">
    <source>
        <dbReference type="ARBA" id="ARBA00014458"/>
    </source>
</evidence>
<reference evidence="16 17" key="1">
    <citation type="journal article" date="2012" name="PLoS Pathog.">
        <title>Diverse lifestyles and strategies of plant pathogenesis encoded in the genomes of eighteen Dothideomycetes fungi.</title>
        <authorList>
            <person name="Ohm R.A."/>
            <person name="Feau N."/>
            <person name="Henrissat B."/>
            <person name="Schoch C.L."/>
            <person name="Horwitz B.A."/>
            <person name="Barry K.W."/>
            <person name="Condon B.J."/>
            <person name="Copeland A.C."/>
            <person name="Dhillon B."/>
            <person name="Glaser F."/>
            <person name="Hesse C.N."/>
            <person name="Kosti I."/>
            <person name="LaButti K."/>
            <person name="Lindquist E.A."/>
            <person name="Lucas S."/>
            <person name="Salamov A.A."/>
            <person name="Bradshaw R.E."/>
            <person name="Ciuffetti L."/>
            <person name="Hamelin R.C."/>
            <person name="Kema G.H.J."/>
            <person name="Lawrence C."/>
            <person name="Scott J.A."/>
            <person name="Spatafora J.W."/>
            <person name="Turgeon B.G."/>
            <person name="de Wit P.J.G.M."/>
            <person name="Zhong S."/>
            <person name="Goodwin S.B."/>
            <person name="Grigoriev I.V."/>
        </authorList>
    </citation>
    <scope>NUCLEOTIDE SEQUENCE [LARGE SCALE GENOMIC DNA]</scope>
    <source>
        <strain evidence="16 17">SO2202</strain>
    </source>
</reference>
<comment type="similarity">
    <text evidence="2">Belongs to the endopolyphosphatase PPN1 family.</text>
</comment>
<dbReference type="Pfam" id="PF00149">
    <property type="entry name" value="Metallophos"/>
    <property type="match status" value="1"/>
</dbReference>
<dbReference type="InterPro" id="IPR029052">
    <property type="entry name" value="Metallo-depent_PP-like"/>
</dbReference>
<evidence type="ECO:0000256" key="14">
    <source>
        <dbReference type="SAM" id="SignalP"/>
    </source>
</evidence>
<dbReference type="PANTHER" id="PTHR10340:SF55">
    <property type="entry name" value="ENDOPOLYPHOSPHATASE"/>
    <property type="match status" value="1"/>
</dbReference>
<evidence type="ECO:0000256" key="3">
    <source>
        <dbReference type="ARBA" id="ARBA00012459"/>
    </source>
</evidence>
<name>N1QMX0_SPHMS</name>
<evidence type="ECO:0000256" key="9">
    <source>
        <dbReference type="ARBA" id="ARBA00022989"/>
    </source>
</evidence>
<evidence type="ECO:0000256" key="11">
    <source>
        <dbReference type="ARBA" id="ARBA00023180"/>
    </source>
</evidence>
<keyword evidence="5 12" id="KW-0926">Vacuole</keyword>
<feature type="domain" description="Calcineurin-like phosphoesterase" evidence="15">
    <location>
        <begin position="49"/>
        <end position="300"/>
    </location>
</feature>
<gene>
    <name evidence="16" type="ORF">SEPMUDRAFT_146430</name>
</gene>
<dbReference type="GO" id="GO:0006798">
    <property type="term" value="P:polyphosphate catabolic process"/>
    <property type="evidence" value="ECO:0007669"/>
    <property type="project" value="TreeGrafter"/>
</dbReference>
<evidence type="ECO:0000256" key="1">
    <source>
        <dbReference type="ARBA" id="ARBA00004576"/>
    </source>
</evidence>
<evidence type="ECO:0000313" key="17">
    <source>
        <dbReference type="Proteomes" id="UP000016931"/>
    </source>
</evidence>
<feature type="signal peptide" evidence="14">
    <location>
        <begin position="1"/>
        <end position="19"/>
    </location>
</feature>
<dbReference type="eggNOG" id="KOG3770">
    <property type="taxonomic scope" value="Eukaryota"/>
</dbReference>
<keyword evidence="8" id="KW-0735">Signal-anchor</keyword>
<dbReference type="GO" id="GO:0004309">
    <property type="term" value="F:exopolyphosphatase activity"/>
    <property type="evidence" value="ECO:0007669"/>
    <property type="project" value="TreeGrafter"/>
</dbReference>
<keyword evidence="10 12" id="KW-0472">Membrane</keyword>
<organism evidence="16 17">
    <name type="scientific">Sphaerulina musiva (strain SO2202)</name>
    <name type="common">Poplar stem canker fungus</name>
    <name type="synonym">Septoria musiva</name>
    <dbReference type="NCBI Taxonomy" id="692275"/>
    <lineage>
        <taxon>Eukaryota</taxon>
        <taxon>Fungi</taxon>
        <taxon>Dikarya</taxon>
        <taxon>Ascomycota</taxon>
        <taxon>Pezizomycotina</taxon>
        <taxon>Dothideomycetes</taxon>
        <taxon>Dothideomycetidae</taxon>
        <taxon>Mycosphaerellales</taxon>
        <taxon>Mycosphaerellaceae</taxon>
        <taxon>Sphaerulina</taxon>
    </lineage>
</organism>
<comment type="subcellular location">
    <subcellularLocation>
        <location evidence="1">Vacuole membrane</location>
        <topology evidence="1">Single-pass type II membrane protein</topology>
    </subcellularLocation>
</comment>
<feature type="compositionally biased region" description="Basic residues" evidence="13">
    <location>
        <begin position="472"/>
        <end position="483"/>
    </location>
</feature>
<dbReference type="OrthoDB" id="348678at2759"/>
<protein>
    <recommendedName>
        <fullName evidence="4 12">Endopolyphosphatase</fullName>
        <ecNumber evidence="3 12">3.6.1.10</ecNumber>
    </recommendedName>
</protein>
<evidence type="ECO:0000256" key="5">
    <source>
        <dbReference type="ARBA" id="ARBA00022554"/>
    </source>
</evidence>
<evidence type="ECO:0000259" key="15">
    <source>
        <dbReference type="Pfam" id="PF00149"/>
    </source>
</evidence>
<feature type="region of interest" description="Disordered" evidence="13">
    <location>
        <begin position="537"/>
        <end position="560"/>
    </location>
</feature>
<accession>N1QMX0</accession>
<dbReference type="InterPro" id="IPR012358">
    <property type="entry name" value="EndopolyPtase_N1"/>
</dbReference>
<feature type="compositionally biased region" description="Basic and acidic residues" evidence="13">
    <location>
        <begin position="551"/>
        <end position="560"/>
    </location>
</feature>
<sequence>MRVCAGLFAHVLLAVQTAAAPPAQVPLSESFKEPLGDAQIGKKRPLHGRFLHITDFHPDRFYEVYTSTSEEAACHRGQGPAGIYGAETSECDSPIALINKTMDFVAKEFKDKVDFVIWTGDSARHDNDDDLPRTSEQVLGLNKFMVQKMAEVFGKHDGDEEDEDPNNDFIIPIVPNLGNNDILPHNILAKGPNKWTRAYAGLWRQFIPQVQSHSFEQGGWFYVEVIPGKLAVFSLNTMYFFGSNAAADGCALHGEPGYQQMEWLRVQLQFMRDRGMKAMMVGHVPPVRQEAKTLWDETCWQKYTLWTRQFRDVIVSSHFGHFNYDHFMFQDFKDLKKGTKKGQMQSLQALQEDDDVSAQVKPDYFLQLRDEWSKLPSPPQAKAHNWLVMAFGKQKDFKKKQKKYLKKIGGKYAERFSASFVSASVVPNLFPTMRVFEYNITGLEHHNFDQSTIPAPAPFDFNSTGVSIDGKKKQKKKKKAHKKYKFTVPEAPSKSSVPGPAYSPQTFSLLRYQQYFANLTYINNDFTQDLSGTGASAAKWHEGKHKGKKPHEKDHKPTPRKFKYEVLYDTKEDKVYHLDDLTVPSMIELARRIGDFKAEGASEMDEDGHVENECREVSDQGKKKEKKKHGKKKHGKKKHHKGGKKHRHRQRNEAWYTFVRRAYVDTMSPEELEDEFGC</sequence>
<evidence type="ECO:0000313" key="16">
    <source>
        <dbReference type="EMBL" id="EMF17398.1"/>
    </source>
</evidence>
<comment type="function">
    <text evidence="12">Catalyzes the hydrolysis of inorganic polyphosphate (polyP) chains of many hundreds of phosphate residues into shorter lengths.</text>
</comment>
<dbReference type="SUPFAM" id="SSF56300">
    <property type="entry name" value="Metallo-dependent phosphatases"/>
    <property type="match status" value="1"/>
</dbReference>
<dbReference type="PANTHER" id="PTHR10340">
    <property type="entry name" value="SPHINGOMYELIN PHOSPHODIESTERASE"/>
    <property type="match status" value="1"/>
</dbReference>
<dbReference type="HOGENOM" id="CLU_013424_1_1_1"/>
<dbReference type="GO" id="GO:0005774">
    <property type="term" value="C:vacuolar membrane"/>
    <property type="evidence" value="ECO:0007669"/>
    <property type="project" value="UniProtKB-SubCell"/>
</dbReference>
<keyword evidence="9" id="KW-1133">Transmembrane helix</keyword>
<dbReference type="PIRSF" id="PIRSF027093">
    <property type="entry name" value="EndopolyPtase_N1"/>
    <property type="match status" value="1"/>
</dbReference>
<dbReference type="AlphaFoldDB" id="N1QMX0"/>
<evidence type="ECO:0000256" key="2">
    <source>
        <dbReference type="ARBA" id="ARBA00010399"/>
    </source>
</evidence>
<keyword evidence="7 12" id="KW-0378">Hydrolase</keyword>
<feature type="region of interest" description="Disordered" evidence="13">
    <location>
        <begin position="601"/>
        <end position="654"/>
    </location>
</feature>
<dbReference type="Proteomes" id="UP000016931">
    <property type="component" value="Unassembled WGS sequence"/>
</dbReference>
<dbReference type="EMBL" id="KB456260">
    <property type="protein sequence ID" value="EMF17398.1"/>
    <property type="molecule type" value="Genomic_DNA"/>
</dbReference>
<dbReference type="InterPro" id="IPR004843">
    <property type="entry name" value="Calcineurin-like_PHP"/>
</dbReference>
<dbReference type="GO" id="GO:0000298">
    <property type="term" value="F:endopolyphosphatase activity"/>
    <property type="evidence" value="ECO:0007669"/>
    <property type="project" value="UniProtKB-EC"/>
</dbReference>
<dbReference type="OMA" id="WAERYSV"/>
<dbReference type="STRING" id="692275.N1QMX0"/>
<feature type="region of interest" description="Disordered" evidence="13">
    <location>
        <begin position="464"/>
        <end position="483"/>
    </location>
</feature>
<keyword evidence="11" id="KW-0325">Glycoprotein</keyword>
<dbReference type="GO" id="GO:0000324">
    <property type="term" value="C:fungal-type vacuole"/>
    <property type="evidence" value="ECO:0007669"/>
    <property type="project" value="TreeGrafter"/>
</dbReference>
<keyword evidence="14" id="KW-0732">Signal</keyword>
<keyword evidence="17" id="KW-1185">Reference proteome</keyword>